<comment type="similarity">
    <text evidence="1 2">Belongs to the phospholipid scramblase family.</text>
</comment>
<comment type="cofactor">
    <cofactor evidence="2">
        <name>Ca(2+)</name>
        <dbReference type="ChEBI" id="CHEBI:29108"/>
    </cofactor>
</comment>
<comment type="caution">
    <text evidence="4">The sequence shown here is derived from an EMBL/GenBank/DDBJ whole genome shotgun (WGS) entry which is preliminary data.</text>
</comment>
<dbReference type="Proteomes" id="UP001159427">
    <property type="component" value="Unassembled WGS sequence"/>
</dbReference>
<feature type="region of interest" description="Disordered" evidence="3">
    <location>
        <begin position="1"/>
        <end position="22"/>
    </location>
</feature>
<evidence type="ECO:0000256" key="1">
    <source>
        <dbReference type="ARBA" id="ARBA00005350"/>
    </source>
</evidence>
<accession>A0ABN8PUF0</accession>
<comment type="function">
    <text evidence="2">May mediate accelerated ATP-independent bidirectional transbilayer migration of phospholipids upon binding calcium ions that results in a loss of phospholipid asymmetry in the plasma membrane.</text>
</comment>
<protein>
    <recommendedName>
        <fullName evidence="2">Phospholipid scramblase</fullName>
    </recommendedName>
</protein>
<dbReference type="Pfam" id="PF03803">
    <property type="entry name" value="Scramblase"/>
    <property type="match status" value="1"/>
</dbReference>
<proteinExistence type="inferred from homology"/>
<sequence>MATVIRQPGLRSQTSGTSGSVQYLGGYDGPYAGEEDVFLQEKKARPNEVPIPMGLEVFQGVSKLVAHQVVGEDEAWWSNMEFIVDDGAGNQLFNVKEIKTLNSFVQALLGQWRSFYMKVINSSVGNWIMELEHPASCSCPVFCPWSGPAMTVRMPTGEVLGHIKHAGRETCGSWLGPSYYFEVYNYEGNLVYKVEGPAGYPWECTRDSVAVFKILKEGSQSEPAQEVGEITHTWRGCCGGVCSCCISGEPDFVTISFPESLSAEDKALFLGLLFSVMHAYLEVQ</sequence>
<evidence type="ECO:0000313" key="4">
    <source>
        <dbReference type="EMBL" id="CAH3148402.1"/>
    </source>
</evidence>
<keyword evidence="5" id="KW-1185">Reference proteome</keyword>
<organism evidence="4 5">
    <name type="scientific">Porites evermanni</name>
    <dbReference type="NCBI Taxonomy" id="104178"/>
    <lineage>
        <taxon>Eukaryota</taxon>
        <taxon>Metazoa</taxon>
        <taxon>Cnidaria</taxon>
        <taxon>Anthozoa</taxon>
        <taxon>Hexacorallia</taxon>
        <taxon>Scleractinia</taxon>
        <taxon>Fungiina</taxon>
        <taxon>Poritidae</taxon>
        <taxon>Porites</taxon>
    </lineage>
</organism>
<evidence type="ECO:0000313" key="5">
    <source>
        <dbReference type="Proteomes" id="UP001159427"/>
    </source>
</evidence>
<keyword evidence="2" id="KW-0564">Palmitate</keyword>
<evidence type="ECO:0000256" key="3">
    <source>
        <dbReference type="SAM" id="MobiDB-lite"/>
    </source>
</evidence>
<dbReference type="PANTHER" id="PTHR23248">
    <property type="entry name" value="PHOSPHOLIPID SCRAMBLASE-RELATED"/>
    <property type="match status" value="1"/>
</dbReference>
<feature type="compositionally biased region" description="Polar residues" evidence="3">
    <location>
        <begin position="10"/>
        <end position="21"/>
    </location>
</feature>
<gene>
    <name evidence="4" type="ORF">PEVE_00044582</name>
</gene>
<dbReference type="EMBL" id="CALNXI010000950">
    <property type="protein sequence ID" value="CAH3148402.1"/>
    <property type="molecule type" value="Genomic_DNA"/>
</dbReference>
<name>A0ABN8PUF0_9CNID</name>
<evidence type="ECO:0000256" key="2">
    <source>
        <dbReference type="RuleBase" id="RU363116"/>
    </source>
</evidence>
<keyword evidence="2" id="KW-0449">Lipoprotein</keyword>
<keyword evidence="2" id="KW-0106">Calcium</keyword>
<dbReference type="PANTHER" id="PTHR23248:SF9">
    <property type="entry name" value="PHOSPHOLIPID SCRAMBLASE"/>
    <property type="match status" value="1"/>
</dbReference>
<dbReference type="InterPro" id="IPR005552">
    <property type="entry name" value="Scramblase"/>
</dbReference>
<reference evidence="4 5" key="1">
    <citation type="submission" date="2022-05" db="EMBL/GenBank/DDBJ databases">
        <authorList>
            <consortium name="Genoscope - CEA"/>
            <person name="William W."/>
        </authorList>
    </citation>
    <scope>NUCLEOTIDE SEQUENCE [LARGE SCALE GENOMIC DNA]</scope>
</reference>